<reference evidence="1 2" key="1">
    <citation type="submission" date="2020-05" db="EMBL/GenBank/DDBJ databases">
        <authorList>
            <person name="Whitworth D."/>
        </authorList>
    </citation>
    <scope>NUCLEOTIDE SEQUENCE [LARGE SCALE GENOMIC DNA]</scope>
    <source>
        <strain evidence="1 2">AB043B</strain>
    </source>
</reference>
<gene>
    <name evidence="1" type="ORF">HMI49_15220</name>
</gene>
<dbReference type="AlphaFoldDB" id="A0A7Y4NRB0"/>
<comment type="caution">
    <text evidence="1">The sequence shown here is derived from an EMBL/GenBank/DDBJ whole genome shotgun (WGS) entry which is preliminary data.</text>
</comment>
<keyword evidence="2" id="KW-1185">Reference proteome</keyword>
<name>A0A7Y4NRB0_9BACT</name>
<dbReference type="RefSeq" id="WP_171435611.1">
    <property type="nucleotide sequence ID" value="NZ_JABFJV010000074.1"/>
</dbReference>
<accession>A0A7Y4NRB0</accession>
<dbReference type="EMBL" id="JABFJV010000074">
    <property type="protein sequence ID" value="NOK34550.1"/>
    <property type="molecule type" value="Genomic_DNA"/>
</dbReference>
<organism evidence="1 2">
    <name type="scientific">Corallococcus exercitus</name>
    <dbReference type="NCBI Taxonomy" id="2316736"/>
    <lineage>
        <taxon>Bacteria</taxon>
        <taxon>Pseudomonadati</taxon>
        <taxon>Myxococcota</taxon>
        <taxon>Myxococcia</taxon>
        <taxon>Myxococcales</taxon>
        <taxon>Cystobacterineae</taxon>
        <taxon>Myxococcaceae</taxon>
        <taxon>Corallococcus</taxon>
    </lineage>
</organism>
<evidence type="ECO:0008006" key="3">
    <source>
        <dbReference type="Google" id="ProtNLM"/>
    </source>
</evidence>
<evidence type="ECO:0000313" key="1">
    <source>
        <dbReference type="EMBL" id="NOK34550.1"/>
    </source>
</evidence>
<dbReference type="Proteomes" id="UP000563426">
    <property type="component" value="Unassembled WGS sequence"/>
</dbReference>
<proteinExistence type="predicted"/>
<evidence type="ECO:0000313" key="2">
    <source>
        <dbReference type="Proteomes" id="UP000563426"/>
    </source>
</evidence>
<sequence>MRATVPSLRELGCSFHVQRREMIEILSIDLDARLGAHCITARCTYEEFLRITHGAEENLDIQRKIIRGRTAYATLRADLKRGCVLPPLVLAVQDVRLRLPDSASRIDTPDIIDKTEEKLAGLDPSQVYIIDGLQRTNTIRQTAQELQGAERAEFLRRRVRLELWVNISFNAISYRMLLLNAGQHPMPIKHQVEILSMKLRAELSSIPGITIVTSLEAKRRVHSGQFHLSKISQAFQAWLQGQPNVDLRNSVMEQLVAESAIETLGSSLGTKPAGAPKDSFKSLMEWFVAIDRRLPAESMDFLGNETVLQGIAAAVGAAERNPSLADRMHRGLEKLRGAVESSPGTDPLAIQSFEEIRKGIDTAKRNVGQATRDMVFRAFQEYFVMDGNKTMQECWRFAGGT</sequence>
<protein>
    <recommendedName>
        <fullName evidence="3">DGQHR domain-containing protein</fullName>
    </recommendedName>
</protein>